<comment type="caution">
    <text evidence="2">The sequence shown here is derived from an EMBL/GenBank/DDBJ whole genome shotgun (WGS) entry which is preliminary data.</text>
</comment>
<dbReference type="Gene3D" id="1.25.40.10">
    <property type="entry name" value="Tetratricopeptide repeat domain"/>
    <property type="match status" value="1"/>
</dbReference>
<protein>
    <submittedName>
        <fullName evidence="2">Phage terminase small subunit</fullName>
    </submittedName>
</protein>
<name>A0A9J6PQD0_9GAMM</name>
<keyword evidence="3" id="KW-1185">Reference proteome</keyword>
<sequence>MALNPFQRHTQFVQAKEAARQGGTGRHATGYDQQLLQLSEDKRRLKGIQSTLKRAGIKVEVLPKYAPWVAGVLAADGKQQDDVLMYLMVWRTDAGDYAGALDIARHALKHGWVMPRGFDRNPQTVIAEEFADAAMAAASAKQPFDAGILLEALDVLGERDMPDQSRARLHKAIAYAQRQGNPAAALNHLRHALQRDKNSGVKKDIEQLERQLRNASNG</sequence>
<dbReference type="GO" id="GO:0004519">
    <property type="term" value="F:endonuclease activity"/>
    <property type="evidence" value="ECO:0007669"/>
    <property type="project" value="InterPro"/>
</dbReference>
<dbReference type="InterPro" id="IPR010270">
    <property type="entry name" value="Phage_P2_GpM"/>
</dbReference>
<evidence type="ECO:0000313" key="3">
    <source>
        <dbReference type="Proteomes" id="UP001064262"/>
    </source>
</evidence>
<gene>
    <name evidence="2" type="primary">gpM</name>
    <name evidence="2" type="ORF">N5923_09995</name>
</gene>
<dbReference type="AlphaFoldDB" id="A0A9J6PQD0"/>
<feature type="coiled-coil region" evidence="1">
    <location>
        <begin position="191"/>
        <end position="218"/>
    </location>
</feature>
<dbReference type="Proteomes" id="UP001064262">
    <property type="component" value="Unassembled WGS sequence"/>
</dbReference>
<dbReference type="Pfam" id="PF05944">
    <property type="entry name" value="Phage_term_smal"/>
    <property type="match status" value="1"/>
</dbReference>
<reference evidence="2" key="1">
    <citation type="submission" date="2022-09" db="EMBL/GenBank/DDBJ databases">
        <title>Winslowiella arboricola sp. nov., isolated from bleeding cankers on broadleaf hosts.</title>
        <authorList>
            <person name="Brady C."/>
            <person name="Kaur S."/>
            <person name="Crampton B."/>
            <person name="Maddock D."/>
            <person name="Arnold D."/>
            <person name="Denman S."/>
        </authorList>
    </citation>
    <scope>NUCLEOTIDE SEQUENCE</scope>
    <source>
        <strain evidence="2">BAC 15a-03b</strain>
    </source>
</reference>
<dbReference type="RefSeq" id="WP_267142443.1">
    <property type="nucleotide sequence ID" value="NZ_JAODIL010000069.1"/>
</dbReference>
<dbReference type="InterPro" id="IPR011990">
    <property type="entry name" value="TPR-like_helical_dom_sf"/>
</dbReference>
<organism evidence="2 3">
    <name type="scientific">Winslowiella arboricola</name>
    <dbReference type="NCBI Taxonomy" id="2978220"/>
    <lineage>
        <taxon>Bacteria</taxon>
        <taxon>Pseudomonadati</taxon>
        <taxon>Pseudomonadota</taxon>
        <taxon>Gammaproteobacteria</taxon>
        <taxon>Enterobacterales</taxon>
        <taxon>Erwiniaceae</taxon>
        <taxon>Winslowiella</taxon>
    </lineage>
</organism>
<accession>A0A9J6PQD0</accession>
<evidence type="ECO:0000313" key="2">
    <source>
        <dbReference type="EMBL" id="MCU5777824.1"/>
    </source>
</evidence>
<dbReference type="GO" id="GO:0003677">
    <property type="term" value="F:DNA binding"/>
    <property type="evidence" value="ECO:0007669"/>
    <property type="project" value="InterPro"/>
</dbReference>
<proteinExistence type="predicted"/>
<dbReference type="EMBL" id="JAODIM010000040">
    <property type="protein sequence ID" value="MCU5777824.1"/>
    <property type="molecule type" value="Genomic_DNA"/>
</dbReference>
<evidence type="ECO:0000256" key="1">
    <source>
        <dbReference type="SAM" id="Coils"/>
    </source>
</evidence>
<keyword evidence="1" id="KW-0175">Coiled coil</keyword>